<feature type="transmembrane region" description="Helical" evidence="6">
    <location>
        <begin position="101"/>
        <end position="120"/>
    </location>
</feature>
<reference evidence="8" key="2">
    <citation type="submission" date="2025-08" db="UniProtKB">
        <authorList>
            <consortium name="Ensembl"/>
        </authorList>
    </citation>
    <scope>IDENTIFICATION</scope>
</reference>
<feature type="transmembrane region" description="Helical" evidence="6">
    <location>
        <begin position="29"/>
        <end position="49"/>
    </location>
</feature>
<evidence type="ECO:0000256" key="5">
    <source>
        <dbReference type="PROSITE-ProRule" id="PRU00581"/>
    </source>
</evidence>
<keyword evidence="9" id="KW-1185">Reference proteome</keyword>
<dbReference type="PROSITE" id="PS51225">
    <property type="entry name" value="MARVEL"/>
    <property type="match status" value="1"/>
</dbReference>
<keyword evidence="3 6" id="KW-1133">Transmembrane helix</keyword>
<dbReference type="OrthoDB" id="10028364at2759"/>
<evidence type="ECO:0000256" key="4">
    <source>
        <dbReference type="ARBA" id="ARBA00023136"/>
    </source>
</evidence>
<dbReference type="AlphaFoldDB" id="A0A8C9WBL6"/>
<protein>
    <submittedName>
        <fullName evidence="8">CKLF-like MARVEL transmembrane domain-containing protein 6</fullName>
    </submittedName>
</protein>
<feature type="domain" description="MARVEL" evidence="7">
    <location>
        <begin position="27"/>
        <end position="154"/>
    </location>
</feature>
<keyword evidence="4 5" id="KW-0472">Membrane</keyword>
<organism evidence="8 9">
    <name type="scientific">Scleropages formosus</name>
    <name type="common">Asian bonytongue</name>
    <name type="synonym">Osteoglossum formosum</name>
    <dbReference type="NCBI Taxonomy" id="113540"/>
    <lineage>
        <taxon>Eukaryota</taxon>
        <taxon>Metazoa</taxon>
        <taxon>Chordata</taxon>
        <taxon>Craniata</taxon>
        <taxon>Vertebrata</taxon>
        <taxon>Euteleostomi</taxon>
        <taxon>Actinopterygii</taxon>
        <taxon>Neopterygii</taxon>
        <taxon>Teleostei</taxon>
        <taxon>Osteoglossocephala</taxon>
        <taxon>Osteoglossomorpha</taxon>
        <taxon>Osteoglossiformes</taxon>
        <taxon>Osteoglossidae</taxon>
        <taxon>Scleropages</taxon>
    </lineage>
</organism>
<dbReference type="Ensembl" id="ENSSFOT00015056977.1">
    <property type="protein sequence ID" value="ENSSFOP00015072588.1"/>
    <property type="gene ID" value="ENSSFOG00015027431.1"/>
</dbReference>
<name>A0A8C9WBL6_SCLFO</name>
<sequence length="176" mass="19502">MVSSTVNQSKNESHAPKTKEVELPGVSVGGSHIVFTVVELLLSLTAFILEELIITCTSCLPLYYFEFASFTASLFTLLFLIVGFMDLPRTLDIPWLSCLELFTKMAVCALFFIASIVFFYNNDRTQLEMTAMAFGFLATFVFMTDIGIHVKMGMLMKADRPSVIKKGANSCGVPHT</sequence>
<evidence type="ECO:0000313" key="9">
    <source>
        <dbReference type="Proteomes" id="UP000694397"/>
    </source>
</evidence>
<proteinExistence type="predicted"/>
<dbReference type="GO" id="GO:0016020">
    <property type="term" value="C:membrane"/>
    <property type="evidence" value="ECO:0007669"/>
    <property type="project" value="UniProtKB-SubCell"/>
</dbReference>
<feature type="transmembrane region" description="Helical" evidence="6">
    <location>
        <begin position="61"/>
        <end position="81"/>
    </location>
</feature>
<dbReference type="Proteomes" id="UP000694397">
    <property type="component" value="Chromosome 23"/>
</dbReference>
<dbReference type="KEGG" id="sfm:108927855"/>
<feature type="transmembrane region" description="Helical" evidence="6">
    <location>
        <begin position="132"/>
        <end position="150"/>
    </location>
</feature>
<evidence type="ECO:0000313" key="8">
    <source>
        <dbReference type="Ensembl" id="ENSSFOP00015072588.1"/>
    </source>
</evidence>
<evidence type="ECO:0000256" key="6">
    <source>
        <dbReference type="SAM" id="Phobius"/>
    </source>
</evidence>
<evidence type="ECO:0000259" key="7">
    <source>
        <dbReference type="PROSITE" id="PS51225"/>
    </source>
</evidence>
<comment type="subcellular location">
    <subcellularLocation>
        <location evidence="1">Membrane</location>
        <topology evidence="1">Multi-pass membrane protein</topology>
    </subcellularLocation>
</comment>
<reference evidence="8" key="3">
    <citation type="submission" date="2025-09" db="UniProtKB">
        <authorList>
            <consortium name="Ensembl"/>
        </authorList>
    </citation>
    <scope>IDENTIFICATION</scope>
</reference>
<gene>
    <name evidence="8" type="primary">LOC108927855</name>
</gene>
<dbReference type="InterPro" id="IPR008253">
    <property type="entry name" value="Marvel"/>
</dbReference>
<reference evidence="8 9" key="1">
    <citation type="submission" date="2019-04" db="EMBL/GenBank/DDBJ databases">
        <authorList>
            <consortium name="Wellcome Sanger Institute Data Sharing"/>
        </authorList>
    </citation>
    <scope>NUCLEOTIDE SEQUENCE [LARGE SCALE GENOMIC DNA]</scope>
</reference>
<evidence type="ECO:0000256" key="3">
    <source>
        <dbReference type="ARBA" id="ARBA00022989"/>
    </source>
</evidence>
<accession>A0A8C9WBL6</accession>
<keyword evidence="2 5" id="KW-0812">Transmembrane</keyword>
<evidence type="ECO:0000256" key="1">
    <source>
        <dbReference type="ARBA" id="ARBA00004141"/>
    </source>
</evidence>
<dbReference type="GeneTree" id="ENSGT00940000157911"/>
<dbReference type="RefSeq" id="XP_018596965.1">
    <property type="nucleotide sequence ID" value="XM_018741449.1"/>
</dbReference>
<evidence type="ECO:0000256" key="2">
    <source>
        <dbReference type="ARBA" id="ARBA00022692"/>
    </source>
</evidence>
<dbReference type="GeneID" id="108927855"/>